<feature type="compositionally biased region" description="Gly residues" evidence="10">
    <location>
        <begin position="37"/>
        <end position="54"/>
    </location>
</feature>
<protein>
    <submittedName>
        <fullName evidence="11">Uncharacterized protein</fullName>
    </submittedName>
</protein>
<keyword evidence="4" id="KW-0150">Chloroplast</keyword>
<dbReference type="InterPro" id="IPR021825">
    <property type="entry name" value="RETICULATA-related"/>
</dbReference>
<dbReference type="GO" id="GO:0016020">
    <property type="term" value="C:membrane"/>
    <property type="evidence" value="ECO:0007669"/>
    <property type="project" value="UniProtKB-SubCell"/>
</dbReference>
<evidence type="ECO:0000256" key="5">
    <source>
        <dbReference type="ARBA" id="ARBA00022640"/>
    </source>
</evidence>
<feature type="region of interest" description="Disordered" evidence="10">
    <location>
        <begin position="37"/>
        <end position="58"/>
    </location>
</feature>
<evidence type="ECO:0000256" key="7">
    <source>
        <dbReference type="ARBA" id="ARBA00022946"/>
    </source>
</evidence>
<dbReference type="GO" id="GO:0009507">
    <property type="term" value="C:chloroplast"/>
    <property type="evidence" value="ECO:0007669"/>
    <property type="project" value="UniProtKB-SubCell"/>
</dbReference>
<dbReference type="STRING" id="105231.A0A1Y1IGG5"/>
<organism evidence="11 12">
    <name type="scientific">Klebsormidium nitens</name>
    <name type="common">Green alga</name>
    <name type="synonym">Ulothrix nitens</name>
    <dbReference type="NCBI Taxonomy" id="105231"/>
    <lineage>
        <taxon>Eukaryota</taxon>
        <taxon>Viridiplantae</taxon>
        <taxon>Streptophyta</taxon>
        <taxon>Klebsormidiophyceae</taxon>
        <taxon>Klebsormidiales</taxon>
        <taxon>Klebsormidiaceae</taxon>
        <taxon>Klebsormidium</taxon>
    </lineage>
</organism>
<dbReference type="EMBL" id="DF237327">
    <property type="protein sequence ID" value="GAQ87807.1"/>
    <property type="molecule type" value="Genomic_DNA"/>
</dbReference>
<dbReference type="PANTHER" id="PTHR31620:SF8">
    <property type="entry name" value="PROTEIN RETICULATA-RELATED 4, CHLOROPLASTIC-LIKE"/>
    <property type="match status" value="1"/>
</dbReference>
<keyword evidence="5" id="KW-0934">Plastid</keyword>
<dbReference type="AlphaFoldDB" id="A0A1Y1IGG5"/>
<keyword evidence="7" id="KW-0809">Transit peptide</keyword>
<sequence length="348" mass="37179">MHKKLVRGLMASNFGDAQTSIDENVLVTAGGGGGVDGTGIGGGGGGGDNSYGGEGDGKSKKNVEEALAVLKEASRSLESLPSDLAQAIERGAIPGFLVEKFLDLEGTPVIGLFTRFSGFRERLLADDLFLTKVLIECGVGMFTKTAAEYERRRENFYKELDFVIADVVMALVADFMLVWLPAPTVALRPAPGLGSNAIMRFFFKCPDNAFQKALPGQDFSLLLRAGSILRNGAKLFGVGTGASLIGTLATNSLSKIRVALNPDYVAENEDLPVISTSVAYGAYMAISSNIRYQLLAGVVEQRVLEPFLHKHKLALGVSSFVVRTGNTFLGSLLWVDYARWVGVQGSKE</sequence>
<evidence type="ECO:0000313" key="12">
    <source>
        <dbReference type="Proteomes" id="UP000054558"/>
    </source>
</evidence>
<keyword evidence="6" id="KW-0812">Transmembrane</keyword>
<keyword evidence="9" id="KW-0472">Membrane</keyword>
<keyword evidence="12" id="KW-1185">Reference proteome</keyword>
<dbReference type="OrthoDB" id="205639at2759"/>
<evidence type="ECO:0000256" key="3">
    <source>
        <dbReference type="ARBA" id="ARBA00010793"/>
    </source>
</evidence>
<dbReference type="Proteomes" id="UP000054558">
    <property type="component" value="Unassembled WGS sequence"/>
</dbReference>
<evidence type="ECO:0000313" key="11">
    <source>
        <dbReference type="EMBL" id="GAQ87807.1"/>
    </source>
</evidence>
<dbReference type="OMA" id="VCADVIM"/>
<evidence type="ECO:0000256" key="8">
    <source>
        <dbReference type="ARBA" id="ARBA00022989"/>
    </source>
</evidence>
<dbReference type="PANTHER" id="PTHR31620">
    <property type="entry name" value="PROTEIN RETICULATA-RELATED 2, CHLOROPLASTIC-RELATED"/>
    <property type="match status" value="1"/>
</dbReference>
<evidence type="ECO:0000256" key="2">
    <source>
        <dbReference type="ARBA" id="ARBA00004229"/>
    </source>
</evidence>
<comment type="similarity">
    <text evidence="3">Belongs to the RETICULATA family.</text>
</comment>
<keyword evidence="8" id="KW-1133">Transmembrane helix</keyword>
<evidence type="ECO:0000256" key="9">
    <source>
        <dbReference type="ARBA" id="ARBA00023136"/>
    </source>
</evidence>
<gene>
    <name evidence="11" type="ORF">KFL_003780130</name>
</gene>
<evidence type="ECO:0000256" key="1">
    <source>
        <dbReference type="ARBA" id="ARBA00004141"/>
    </source>
</evidence>
<evidence type="ECO:0000256" key="4">
    <source>
        <dbReference type="ARBA" id="ARBA00022528"/>
    </source>
</evidence>
<accession>A0A1Y1IGG5</accession>
<dbReference type="Pfam" id="PF11891">
    <property type="entry name" value="RETICULATA-like"/>
    <property type="match status" value="1"/>
</dbReference>
<name>A0A1Y1IGG5_KLENI</name>
<evidence type="ECO:0000256" key="10">
    <source>
        <dbReference type="SAM" id="MobiDB-lite"/>
    </source>
</evidence>
<comment type="subcellular location">
    <subcellularLocation>
        <location evidence="1">Membrane</location>
        <topology evidence="1">Multi-pass membrane protein</topology>
    </subcellularLocation>
    <subcellularLocation>
        <location evidence="2">Plastid</location>
        <location evidence="2">Chloroplast</location>
    </subcellularLocation>
</comment>
<evidence type="ECO:0000256" key="6">
    <source>
        <dbReference type="ARBA" id="ARBA00022692"/>
    </source>
</evidence>
<reference evidence="11 12" key="1">
    <citation type="journal article" date="2014" name="Nat. Commun.">
        <title>Klebsormidium flaccidum genome reveals primary factors for plant terrestrial adaptation.</title>
        <authorList>
            <person name="Hori K."/>
            <person name="Maruyama F."/>
            <person name="Fujisawa T."/>
            <person name="Togashi T."/>
            <person name="Yamamoto N."/>
            <person name="Seo M."/>
            <person name="Sato S."/>
            <person name="Yamada T."/>
            <person name="Mori H."/>
            <person name="Tajima N."/>
            <person name="Moriyama T."/>
            <person name="Ikeuchi M."/>
            <person name="Watanabe M."/>
            <person name="Wada H."/>
            <person name="Kobayashi K."/>
            <person name="Saito M."/>
            <person name="Masuda T."/>
            <person name="Sasaki-Sekimoto Y."/>
            <person name="Mashiguchi K."/>
            <person name="Awai K."/>
            <person name="Shimojima M."/>
            <person name="Masuda S."/>
            <person name="Iwai M."/>
            <person name="Nobusawa T."/>
            <person name="Narise T."/>
            <person name="Kondo S."/>
            <person name="Saito H."/>
            <person name="Sato R."/>
            <person name="Murakawa M."/>
            <person name="Ihara Y."/>
            <person name="Oshima-Yamada Y."/>
            <person name="Ohtaka K."/>
            <person name="Satoh M."/>
            <person name="Sonobe K."/>
            <person name="Ishii M."/>
            <person name="Ohtani R."/>
            <person name="Kanamori-Sato M."/>
            <person name="Honoki R."/>
            <person name="Miyazaki D."/>
            <person name="Mochizuki H."/>
            <person name="Umetsu J."/>
            <person name="Higashi K."/>
            <person name="Shibata D."/>
            <person name="Kamiya Y."/>
            <person name="Sato N."/>
            <person name="Nakamura Y."/>
            <person name="Tabata S."/>
            <person name="Ida S."/>
            <person name="Kurokawa K."/>
            <person name="Ohta H."/>
        </authorList>
    </citation>
    <scope>NUCLEOTIDE SEQUENCE [LARGE SCALE GENOMIC DNA]</scope>
    <source>
        <strain evidence="11 12">NIES-2285</strain>
    </source>
</reference>
<proteinExistence type="inferred from homology"/>